<organism evidence="1 2">
    <name type="scientific">Achlya hypogyna</name>
    <name type="common">Oomycete</name>
    <name type="synonym">Protoachlya hypogyna</name>
    <dbReference type="NCBI Taxonomy" id="1202772"/>
    <lineage>
        <taxon>Eukaryota</taxon>
        <taxon>Sar</taxon>
        <taxon>Stramenopiles</taxon>
        <taxon>Oomycota</taxon>
        <taxon>Saprolegniomycetes</taxon>
        <taxon>Saprolegniales</taxon>
        <taxon>Achlyaceae</taxon>
        <taxon>Achlya</taxon>
    </lineage>
</organism>
<comment type="caution">
    <text evidence="1">The sequence shown here is derived from an EMBL/GenBank/DDBJ whole genome shotgun (WGS) entry which is preliminary data.</text>
</comment>
<evidence type="ECO:0000313" key="1">
    <source>
        <dbReference type="EMBL" id="OQR85702.1"/>
    </source>
</evidence>
<dbReference type="InterPro" id="IPR036691">
    <property type="entry name" value="Endo/exonu/phosph_ase_sf"/>
</dbReference>
<dbReference type="Gene3D" id="3.60.10.10">
    <property type="entry name" value="Endonuclease/exonuclease/phosphatase"/>
    <property type="match status" value="1"/>
</dbReference>
<reference evidence="1 2" key="1">
    <citation type="journal article" date="2014" name="Genome Biol. Evol.">
        <title>The secreted proteins of Achlya hypogyna and Thraustotheca clavata identify the ancestral oomycete secretome and reveal gene acquisitions by horizontal gene transfer.</title>
        <authorList>
            <person name="Misner I."/>
            <person name="Blouin N."/>
            <person name="Leonard G."/>
            <person name="Richards T.A."/>
            <person name="Lane C.E."/>
        </authorList>
    </citation>
    <scope>NUCLEOTIDE SEQUENCE [LARGE SCALE GENOMIC DNA]</scope>
    <source>
        <strain evidence="1 2">ATCC 48635</strain>
    </source>
</reference>
<sequence length="503" mass="56984">MYRPHLQKYYRKQADDLLNFVQSEDVSWDVQTHELSGRSCNRSAPTGCHHRSVLAPASIHLLTQQQQHLQKKVSYILDTFSLSHDVAFDQEMRFPNIAQQEAAAAKRSEKTADVGRWFCCPPHFPTTPTGLACRGVANTVHPTSALHDLDVVAGHDAPPLVNRYLLVGGRLGQRTIYLHNVYAPAEPAARPAFFEALPRDFAANALHIIGGDFNVTLNDALDVFNPASDARRGHPDLVRWLNTLGVIDVFRHRHPTLCSYTSPTSKTRIYYIFVSRELVDAPHVEARHVFGTTRSNHAAIVAHIAAASPVGKGPWTVPRWLLDDPEVVATIHAHRDRFLATATVDNELGRHYDVMIFSLQQLCRLHAIRVAEERVELNELTRRLAQSMYDLGRYRTRELEQLGQHNRAKLVQYHTTTSAFRAEARLHTYLAESSRCTRLHLRPPTPRPLHRQTIQAVCDADGNRHKTRRGIEDTLHEFYTSLYAHEAAPPDAGMTEFPKWRVV</sequence>
<keyword evidence="2" id="KW-1185">Reference proteome</keyword>
<evidence type="ECO:0008006" key="3">
    <source>
        <dbReference type="Google" id="ProtNLM"/>
    </source>
</evidence>
<protein>
    <recommendedName>
        <fullName evidence="3">Endonuclease/exonuclease/phosphatase domain-containing protein</fullName>
    </recommendedName>
</protein>
<dbReference type="Proteomes" id="UP000243579">
    <property type="component" value="Unassembled WGS sequence"/>
</dbReference>
<proteinExistence type="predicted"/>
<evidence type="ECO:0000313" key="2">
    <source>
        <dbReference type="Proteomes" id="UP000243579"/>
    </source>
</evidence>
<dbReference type="SUPFAM" id="SSF56219">
    <property type="entry name" value="DNase I-like"/>
    <property type="match status" value="1"/>
</dbReference>
<accession>A0A1V9YJ17</accession>
<dbReference type="STRING" id="1202772.A0A1V9YJ17"/>
<dbReference type="EMBL" id="JNBR01001619">
    <property type="protein sequence ID" value="OQR85702.1"/>
    <property type="molecule type" value="Genomic_DNA"/>
</dbReference>
<gene>
    <name evidence="1" type="ORF">ACHHYP_11519</name>
</gene>
<dbReference type="AlphaFoldDB" id="A0A1V9YJ17"/>
<name>A0A1V9YJ17_ACHHY</name>
<dbReference type="OrthoDB" id="164026at2759"/>